<evidence type="ECO:0000256" key="8">
    <source>
        <dbReference type="ARBA" id="ARBA00022679"/>
    </source>
</evidence>
<feature type="active site" description="Proton acceptor" evidence="11">
    <location>
        <position position="319"/>
    </location>
</feature>
<dbReference type="NCBIfam" id="NF000996">
    <property type="entry name" value="PRK00105.1"/>
    <property type="match status" value="1"/>
</dbReference>
<sequence length="352" mass="36652">MQLLNKTLANIQAPCAASQKAAKERLDNLTKPPGSLGLLEEIAYRMAGMQGNSLPQLPQEKLVAVFAGDHGVVAEGVSAFPQEVTPQMVLNFLRGGAAINVLARQAGARVVVADIGVAGAPMEHPELINCRIKAGTANFTEGPAMSREEAVRAIETGIGLVRQQVKERPALVGLGEMGIGNTTASSAVLAAFSGLQADRITGRGTGIDEHRLQHKISVIQRALEVNRPDPGDGLDVLAKVGGLEIAGLAGVILGCAAEKIPVVIDGFISGAAALVACALSPLSREYLFASHVSAEPGHNHVLEILNLKPLLHMDMRLGEGTGAVLAFPIIESAIHILHEMATFAEAGVSQGK</sequence>
<proteinExistence type="inferred from homology"/>
<dbReference type="eggNOG" id="COG2038">
    <property type="taxonomic scope" value="Bacteria"/>
</dbReference>
<dbReference type="GO" id="GO:0009236">
    <property type="term" value="P:cobalamin biosynthetic process"/>
    <property type="evidence" value="ECO:0007669"/>
    <property type="project" value="UniProtKB-UniRule"/>
</dbReference>
<evidence type="ECO:0000313" key="12">
    <source>
        <dbReference type="EMBL" id="AEG59166.1"/>
    </source>
</evidence>
<comment type="function">
    <text evidence="1 11">Catalyzes the synthesis of alpha-ribazole-5'-phosphate from nicotinate mononucleotide (NAMN) and 5,6-dimethylbenzimidazole (DMB).</text>
</comment>
<evidence type="ECO:0000256" key="1">
    <source>
        <dbReference type="ARBA" id="ARBA00002197"/>
    </source>
</evidence>
<evidence type="ECO:0000256" key="9">
    <source>
        <dbReference type="ARBA" id="ARBA00030686"/>
    </source>
</evidence>
<evidence type="ECO:0000256" key="6">
    <source>
        <dbReference type="ARBA" id="ARBA00022573"/>
    </source>
</evidence>
<evidence type="ECO:0000256" key="2">
    <source>
        <dbReference type="ARBA" id="ARBA00005049"/>
    </source>
</evidence>
<keyword evidence="8 11" id="KW-0808">Transferase</keyword>
<dbReference type="FunFam" id="3.40.50.10210:FF:000001">
    <property type="entry name" value="Nicotinate-nucleotide--dimethylbenzimidazole phosphoribosyltransferase"/>
    <property type="match status" value="1"/>
</dbReference>
<dbReference type="RefSeq" id="WP_013840937.1">
    <property type="nucleotide sequence ID" value="NC_015589.1"/>
</dbReference>
<dbReference type="Gene3D" id="3.40.50.10210">
    <property type="match status" value="1"/>
</dbReference>
<evidence type="ECO:0000256" key="10">
    <source>
        <dbReference type="ARBA" id="ARBA00047340"/>
    </source>
</evidence>
<comment type="pathway">
    <text evidence="2 11">Nucleoside biosynthesis; alpha-ribazole biosynthesis; alpha-ribazole from 5,6-dimethylbenzimidazole: step 1/2.</text>
</comment>
<evidence type="ECO:0000256" key="7">
    <source>
        <dbReference type="ARBA" id="ARBA00022676"/>
    </source>
</evidence>
<comment type="catalytic activity">
    <reaction evidence="10 11">
        <text>5,6-dimethylbenzimidazole + nicotinate beta-D-ribonucleotide = alpha-ribazole 5'-phosphate + nicotinate + H(+)</text>
        <dbReference type="Rhea" id="RHEA:11196"/>
        <dbReference type="ChEBI" id="CHEBI:15378"/>
        <dbReference type="ChEBI" id="CHEBI:15890"/>
        <dbReference type="ChEBI" id="CHEBI:32544"/>
        <dbReference type="ChEBI" id="CHEBI:57502"/>
        <dbReference type="ChEBI" id="CHEBI:57918"/>
        <dbReference type="EC" id="2.4.2.21"/>
    </reaction>
</comment>
<dbReference type="InterPro" id="IPR003200">
    <property type="entry name" value="Nict_dMeBzImd_PRibTrfase"/>
</dbReference>
<keyword evidence="6 11" id="KW-0169">Cobalamin biosynthesis</keyword>
<evidence type="ECO:0000256" key="3">
    <source>
        <dbReference type="ARBA" id="ARBA00007110"/>
    </source>
</evidence>
<dbReference type="NCBIfam" id="TIGR03160">
    <property type="entry name" value="cobT_DBIPRT"/>
    <property type="match status" value="1"/>
</dbReference>
<accession>F6DJV2</accession>
<reference evidence="13" key="1">
    <citation type="submission" date="2011-05" db="EMBL/GenBank/DDBJ databases">
        <title>Complete sequence of Desulfotomaculum ruminis DSM 2154.</title>
        <authorList>
            <person name="Lucas S."/>
            <person name="Copeland A."/>
            <person name="Lapidus A."/>
            <person name="Cheng J.-F."/>
            <person name="Goodwin L."/>
            <person name="Pitluck S."/>
            <person name="Lu M."/>
            <person name="Detter J.C."/>
            <person name="Han C."/>
            <person name="Tapia R."/>
            <person name="Land M."/>
            <person name="Hauser L."/>
            <person name="Kyrpides N."/>
            <person name="Ivanova N."/>
            <person name="Mikhailova N."/>
            <person name="Pagani I."/>
            <person name="Stams A.J.M."/>
            <person name="Plugge C.M."/>
            <person name="Muyzer G."/>
            <person name="Kuever J."/>
            <person name="Parshina S.N."/>
            <person name="Ivanova A.E."/>
            <person name="Nazina T.N."/>
            <person name="Brambilla E."/>
            <person name="Spring S."/>
            <person name="Klenk H.-P."/>
            <person name="Woyke T."/>
        </authorList>
    </citation>
    <scope>NUCLEOTIDE SEQUENCE [LARGE SCALE GENOMIC DNA]</scope>
    <source>
        <strain evidence="13">ATCC 23193 / DSM 2154 / NCIB 8452 / DL</strain>
    </source>
</reference>
<dbReference type="AlphaFoldDB" id="F6DJV2"/>
<dbReference type="UniPathway" id="UPA00061">
    <property type="reaction ID" value="UER00516"/>
</dbReference>
<keyword evidence="7 11" id="KW-0328">Glycosyltransferase</keyword>
<dbReference type="InterPro" id="IPR023195">
    <property type="entry name" value="Nict_dMeBzImd_PRibTrfase_N"/>
</dbReference>
<dbReference type="InterPro" id="IPR017846">
    <property type="entry name" value="Nict_dMeBzImd_PRibTrfase_bact"/>
</dbReference>
<dbReference type="PANTHER" id="PTHR43463">
    <property type="entry name" value="NICOTINATE-NUCLEOTIDE--DIMETHYLBENZIMIDAZOLE PHOSPHORIBOSYLTRANSFERASE"/>
    <property type="match status" value="1"/>
</dbReference>
<dbReference type="CDD" id="cd02439">
    <property type="entry name" value="DMB-PRT_CobT"/>
    <property type="match status" value="1"/>
</dbReference>
<evidence type="ECO:0000256" key="5">
    <source>
        <dbReference type="ARBA" id="ARBA00015486"/>
    </source>
</evidence>
<dbReference type="Pfam" id="PF02277">
    <property type="entry name" value="DBI_PRT"/>
    <property type="match status" value="1"/>
</dbReference>
<organism evidence="12 13">
    <name type="scientific">Desulforamulus ruminis (strain ATCC 23193 / DSM 2154 / NCIMB 8452 / DL)</name>
    <name type="common">Desulfotomaculum ruminis</name>
    <dbReference type="NCBI Taxonomy" id="696281"/>
    <lineage>
        <taxon>Bacteria</taxon>
        <taxon>Bacillati</taxon>
        <taxon>Bacillota</taxon>
        <taxon>Clostridia</taxon>
        <taxon>Eubacteriales</taxon>
        <taxon>Peptococcaceae</taxon>
        <taxon>Desulforamulus</taxon>
    </lineage>
</organism>
<evidence type="ECO:0000256" key="4">
    <source>
        <dbReference type="ARBA" id="ARBA00011991"/>
    </source>
</evidence>
<dbReference type="PANTHER" id="PTHR43463:SF1">
    <property type="entry name" value="NICOTINATE-NUCLEOTIDE--DIMETHYLBENZIMIDAZOLE PHOSPHORIBOSYLTRANSFERASE"/>
    <property type="match status" value="1"/>
</dbReference>
<reference evidence="12 13" key="2">
    <citation type="journal article" date="2012" name="Stand. Genomic Sci.">
        <title>Complete genome sequence of the sulfate-reducing firmicute Desulfotomaculum ruminis type strain (DL(T)).</title>
        <authorList>
            <person name="Spring S."/>
            <person name="Visser M."/>
            <person name="Lu M."/>
            <person name="Copeland A."/>
            <person name="Lapidus A."/>
            <person name="Lucas S."/>
            <person name="Cheng J.F."/>
            <person name="Han C."/>
            <person name="Tapia R."/>
            <person name="Goodwin L.A."/>
            <person name="Pitluck S."/>
            <person name="Ivanova N."/>
            <person name="Land M."/>
            <person name="Hauser L."/>
            <person name="Larimer F."/>
            <person name="Rohde M."/>
            <person name="Goker M."/>
            <person name="Detter J.C."/>
            <person name="Kyrpides N.C."/>
            <person name="Woyke T."/>
            <person name="Schaap P.J."/>
            <person name="Plugge C.M."/>
            <person name="Muyzer G."/>
            <person name="Kuever J."/>
            <person name="Pereira I.A."/>
            <person name="Parshina S.N."/>
            <person name="Bernier-Latmani R."/>
            <person name="Stams A.J."/>
            <person name="Klenk H.P."/>
        </authorList>
    </citation>
    <scope>NUCLEOTIDE SEQUENCE [LARGE SCALE GENOMIC DNA]</scope>
    <source>
        <strain evidence="13">ATCC 23193 / DSM 2154 / NCIB 8452 / DL</strain>
    </source>
</reference>
<keyword evidence="13" id="KW-1185">Reference proteome</keyword>
<dbReference type="Gene3D" id="1.10.1610.10">
    <property type="match status" value="1"/>
</dbReference>
<dbReference type="OrthoDB" id="9781491at2"/>
<protein>
    <recommendedName>
        <fullName evidence="5 11">Nicotinate-nucleotide--dimethylbenzimidazole phosphoribosyltransferase</fullName>
        <shortName evidence="11">NN:DBI PRT</shortName>
        <ecNumber evidence="4 11">2.4.2.21</ecNumber>
    </recommendedName>
    <alternativeName>
        <fullName evidence="9 11">N(1)-alpha-phosphoribosyltransferase</fullName>
    </alternativeName>
</protein>
<dbReference type="HOGENOM" id="CLU_002982_0_0_9"/>
<dbReference type="EMBL" id="CP002780">
    <property type="protein sequence ID" value="AEG59166.1"/>
    <property type="molecule type" value="Genomic_DNA"/>
</dbReference>
<dbReference type="HAMAP" id="MF_00230">
    <property type="entry name" value="CobT"/>
    <property type="match status" value="1"/>
</dbReference>
<gene>
    <name evidence="11" type="primary">cobT</name>
    <name evidence="12" type="ordered locus">Desru_0890</name>
</gene>
<dbReference type="SUPFAM" id="SSF52733">
    <property type="entry name" value="Nicotinate mononucleotide:5,6-dimethylbenzimidazole phosphoribosyltransferase (CobT)"/>
    <property type="match status" value="1"/>
</dbReference>
<evidence type="ECO:0000313" key="13">
    <source>
        <dbReference type="Proteomes" id="UP000009234"/>
    </source>
</evidence>
<dbReference type="KEGG" id="dru:Desru_0890"/>
<dbReference type="InterPro" id="IPR036087">
    <property type="entry name" value="Nict_dMeBzImd_PRibTrfase_sf"/>
</dbReference>
<evidence type="ECO:0000256" key="11">
    <source>
        <dbReference type="HAMAP-Rule" id="MF_00230"/>
    </source>
</evidence>
<comment type="similarity">
    <text evidence="3 11">Belongs to the CobT family.</text>
</comment>
<dbReference type="EC" id="2.4.2.21" evidence="4 11"/>
<dbReference type="STRING" id="696281.Desru_0890"/>
<name>F6DJV2_DESRL</name>
<dbReference type="GO" id="GO:0008939">
    <property type="term" value="F:nicotinate-nucleotide-dimethylbenzimidazole phosphoribosyltransferase activity"/>
    <property type="evidence" value="ECO:0007669"/>
    <property type="project" value="UniProtKB-UniRule"/>
</dbReference>
<dbReference type="Proteomes" id="UP000009234">
    <property type="component" value="Chromosome"/>
</dbReference>